<keyword evidence="2 11" id="KW-0723">Serine/threonine-protein kinase</keyword>
<dbReference type="PROSITE" id="PS50011">
    <property type="entry name" value="PROTEIN_KINASE_DOM"/>
    <property type="match status" value="1"/>
</dbReference>
<dbReference type="PROSITE" id="PS00107">
    <property type="entry name" value="PROTEIN_KINASE_ATP"/>
    <property type="match status" value="1"/>
</dbReference>
<feature type="domain" description="Protein kinase" evidence="10">
    <location>
        <begin position="50"/>
        <end position="307"/>
    </location>
</feature>
<dbReference type="Proteomes" id="UP000321949">
    <property type="component" value="Unassembled WGS sequence"/>
</dbReference>
<protein>
    <recommendedName>
        <fullName evidence="1">non-specific serine/threonine protein kinase</fullName>
        <ecNumber evidence="1">2.7.11.1</ecNumber>
    </recommendedName>
</protein>
<evidence type="ECO:0000256" key="8">
    <source>
        <dbReference type="SAM" id="MobiDB-lite"/>
    </source>
</evidence>
<comment type="caution">
    <text evidence="11">The sequence shown here is derived from an EMBL/GenBank/DDBJ whole genome shotgun (WGS) entry which is preliminary data.</text>
</comment>
<organism evidence="11 12">
    <name type="scientific">Microbacterium saccharophilum</name>
    <dbReference type="NCBI Taxonomy" id="1213358"/>
    <lineage>
        <taxon>Bacteria</taxon>
        <taxon>Bacillati</taxon>
        <taxon>Actinomycetota</taxon>
        <taxon>Actinomycetes</taxon>
        <taxon>Micrococcales</taxon>
        <taxon>Microbacteriaceae</taxon>
        <taxon>Microbacterium</taxon>
    </lineage>
</organism>
<dbReference type="RefSeq" id="WP_147050934.1">
    <property type="nucleotide sequence ID" value="NZ_BKAH01000009.1"/>
</dbReference>
<dbReference type="SUPFAM" id="SSF56112">
    <property type="entry name" value="Protein kinase-like (PK-like)"/>
    <property type="match status" value="1"/>
</dbReference>
<gene>
    <name evidence="11" type="ORF">FVP74_08590</name>
</gene>
<evidence type="ECO:0000256" key="6">
    <source>
        <dbReference type="ARBA" id="ARBA00022840"/>
    </source>
</evidence>
<dbReference type="Gene3D" id="3.30.200.20">
    <property type="entry name" value="Phosphorylase Kinase, domain 1"/>
    <property type="match status" value="1"/>
</dbReference>
<evidence type="ECO:0000256" key="7">
    <source>
        <dbReference type="PROSITE-ProRule" id="PRU10141"/>
    </source>
</evidence>
<feature type="binding site" evidence="7">
    <location>
        <position position="79"/>
    </location>
    <ligand>
        <name>ATP</name>
        <dbReference type="ChEBI" id="CHEBI:30616"/>
    </ligand>
</feature>
<dbReference type="InterPro" id="IPR017441">
    <property type="entry name" value="Protein_kinase_ATP_BS"/>
</dbReference>
<proteinExistence type="predicted"/>
<dbReference type="InterPro" id="IPR000719">
    <property type="entry name" value="Prot_kinase_dom"/>
</dbReference>
<dbReference type="InterPro" id="IPR008271">
    <property type="entry name" value="Ser/Thr_kinase_AS"/>
</dbReference>
<keyword evidence="4 7" id="KW-0547">Nucleotide-binding</keyword>
<dbReference type="PANTHER" id="PTHR43289">
    <property type="entry name" value="MITOGEN-ACTIVATED PROTEIN KINASE KINASE KINASE 20-RELATED"/>
    <property type="match status" value="1"/>
</dbReference>
<reference evidence="11 12" key="1">
    <citation type="submission" date="2019-08" db="EMBL/GenBank/DDBJ databases">
        <authorList>
            <person name="Dong K."/>
        </authorList>
    </citation>
    <scope>NUCLEOTIDE SEQUENCE [LARGE SCALE GENOMIC DNA]</scope>
    <source>
        <strain evidence="11 12">K-1</strain>
    </source>
</reference>
<feature type="compositionally biased region" description="Basic and acidic residues" evidence="8">
    <location>
        <begin position="1"/>
        <end position="13"/>
    </location>
</feature>
<keyword evidence="6 7" id="KW-0067">ATP-binding</keyword>
<keyword evidence="12" id="KW-1185">Reference proteome</keyword>
<keyword evidence="5 11" id="KW-0418">Kinase</keyword>
<dbReference type="CDD" id="cd14014">
    <property type="entry name" value="STKc_PknB_like"/>
    <property type="match status" value="1"/>
</dbReference>
<evidence type="ECO:0000256" key="4">
    <source>
        <dbReference type="ARBA" id="ARBA00022741"/>
    </source>
</evidence>
<dbReference type="PROSITE" id="PS00108">
    <property type="entry name" value="PROTEIN_KINASE_ST"/>
    <property type="match status" value="1"/>
</dbReference>
<evidence type="ECO:0000256" key="2">
    <source>
        <dbReference type="ARBA" id="ARBA00022527"/>
    </source>
</evidence>
<dbReference type="EC" id="2.7.11.1" evidence="1"/>
<dbReference type="EMBL" id="VRSX01000003">
    <property type="protein sequence ID" value="TXK11382.1"/>
    <property type="molecule type" value="Genomic_DNA"/>
</dbReference>
<dbReference type="Pfam" id="PF00069">
    <property type="entry name" value="Pkinase"/>
    <property type="match status" value="1"/>
</dbReference>
<keyword evidence="9" id="KW-1133">Transmembrane helix</keyword>
<dbReference type="OrthoDB" id="9762169at2"/>
<dbReference type="GO" id="GO:0004674">
    <property type="term" value="F:protein serine/threonine kinase activity"/>
    <property type="evidence" value="ECO:0007669"/>
    <property type="project" value="UniProtKB-KW"/>
</dbReference>
<evidence type="ECO:0000256" key="9">
    <source>
        <dbReference type="SAM" id="Phobius"/>
    </source>
</evidence>
<sequence length="445" mass="46074">MVDRVGRPADTRRQRTHVGGEAMAEGMERSLPTASPPAAGPAGERLGGRYLLQSPIGEGGMGVVHLAQDELLGRTVAIKVFRDGTADAARTTSETRLLAGLNHPALVTLFDAHVDGAAPNYLVMEFVDGPTLADRILRGPIPEDVVATMARDLADALHVVHAAGVVHRDIKPSNVLLRTSPVPGEEFRAKLADFGIAYLVDSTRLTTPGLLIGTAAYVSPEQVRGVAPTSAADIYALGLVLLESLTGVRAFAQDTPHEAALARLSQAPSIPAHLGPEWVALLTRMTATDPADRPSALDVVVAVNAFGGSGADGPTAGPTATAIATALDRVVTPSEAAQYAAASAPDVTIADGPVASESAVSWPAAVDQDAATRTLVGPQPQEARTPPGRRRWVPYVVAAVVVIAFVVAGLLIWGALAAPPAEPLMPSIDGPLGTHLDQLWDSVTP</sequence>
<evidence type="ECO:0000313" key="12">
    <source>
        <dbReference type="Proteomes" id="UP000321949"/>
    </source>
</evidence>
<accession>A0A5C8I1E9</accession>
<evidence type="ECO:0000256" key="5">
    <source>
        <dbReference type="ARBA" id="ARBA00022777"/>
    </source>
</evidence>
<name>A0A5C8I1E9_9MICO</name>
<dbReference type="AlphaFoldDB" id="A0A5C8I1E9"/>
<dbReference type="GO" id="GO:0005524">
    <property type="term" value="F:ATP binding"/>
    <property type="evidence" value="ECO:0007669"/>
    <property type="project" value="UniProtKB-UniRule"/>
</dbReference>
<keyword evidence="9" id="KW-0812">Transmembrane</keyword>
<dbReference type="InterPro" id="IPR011009">
    <property type="entry name" value="Kinase-like_dom_sf"/>
</dbReference>
<feature type="region of interest" description="Disordered" evidence="8">
    <location>
        <begin position="1"/>
        <end position="46"/>
    </location>
</feature>
<dbReference type="Gene3D" id="1.10.510.10">
    <property type="entry name" value="Transferase(Phosphotransferase) domain 1"/>
    <property type="match status" value="1"/>
</dbReference>
<evidence type="ECO:0000259" key="10">
    <source>
        <dbReference type="PROSITE" id="PS50011"/>
    </source>
</evidence>
<dbReference type="PANTHER" id="PTHR43289:SF6">
    <property type="entry name" value="SERINE_THREONINE-PROTEIN KINASE NEKL-3"/>
    <property type="match status" value="1"/>
</dbReference>
<feature type="transmembrane region" description="Helical" evidence="9">
    <location>
        <begin position="392"/>
        <end position="416"/>
    </location>
</feature>
<dbReference type="SMART" id="SM00220">
    <property type="entry name" value="S_TKc"/>
    <property type="match status" value="1"/>
</dbReference>
<evidence type="ECO:0000313" key="11">
    <source>
        <dbReference type="EMBL" id="TXK11382.1"/>
    </source>
</evidence>
<evidence type="ECO:0000256" key="3">
    <source>
        <dbReference type="ARBA" id="ARBA00022679"/>
    </source>
</evidence>
<evidence type="ECO:0000256" key="1">
    <source>
        <dbReference type="ARBA" id="ARBA00012513"/>
    </source>
</evidence>
<keyword evidence="9" id="KW-0472">Membrane</keyword>
<keyword evidence="3" id="KW-0808">Transferase</keyword>